<keyword evidence="6" id="KW-0472">Membrane</keyword>
<dbReference type="RefSeq" id="WP_092521687.1">
    <property type="nucleotide sequence ID" value="NZ_FNKO01000001.1"/>
</dbReference>
<dbReference type="EMBL" id="FNKO01000001">
    <property type="protein sequence ID" value="SDQ31274.1"/>
    <property type="molecule type" value="Genomic_DNA"/>
</dbReference>
<keyword evidence="5" id="KW-1133">Transmembrane helix</keyword>
<evidence type="ECO:0000313" key="9">
    <source>
        <dbReference type="Proteomes" id="UP000199301"/>
    </source>
</evidence>
<accession>A0A1H0ZUY4</accession>
<sequence length="318" mass="32981">MSIDGQHAEVANTGRDEHAGNDSGREPFRSYYGNPVIKEPTWKVPDVPAYLYLGGMAGASAIMGVLADASGNGRLRRTGRLCAAVGSTASVVALIHDLGRPARFLNMLRVFKPTSPLSVGSWILAPFSGLTGAVAVAELSGIAPLPARLAAGGSAVLAPGMTTYTAVLLTDTAVPGWHEVYRELPFVFASSALLGAGSLGTALTPRSQSAPARRMAAVGAAGELAFGELMERRAGRIAEAYRTGRPGKVLRAARALSAVCAGAALFAGRSRVAAWVAGLSGTAASVATRYGVFEAGRETARDPYYTVVPQRERAPSRQ</sequence>
<dbReference type="GO" id="GO:0005886">
    <property type="term" value="C:plasma membrane"/>
    <property type="evidence" value="ECO:0007669"/>
    <property type="project" value="UniProtKB-SubCell"/>
</dbReference>
<evidence type="ECO:0000256" key="1">
    <source>
        <dbReference type="ARBA" id="ARBA00004651"/>
    </source>
</evidence>
<proteinExistence type="inferred from homology"/>
<evidence type="ECO:0000256" key="4">
    <source>
        <dbReference type="ARBA" id="ARBA00022692"/>
    </source>
</evidence>
<evidence type="ECO:0000256" key="3">
    <source>
        <dbReference type="ARBA" id="ARBA00022475"/>
    </source>
</evidence>
<feature type="region of interest" description="Disordered" evidence="7">
    <location>
        <begin position="1"/>
        <end position="27"/>
    </location>
</feature>
<evidence type="ECO:0000256" key="2">
    <source>
        <dbReference type="ARBA" id="ARBA00008929"/>
    </source>
</evidence>
<comment type="subcellular location">
    <subcellularLocation>
        <location evidence="1">Cell membrane</location>
        <topology evidence="1">Multi-pass membrane protein</topology>
    </subcellularLocation>
</comment>
<evidence type="ECO:0000256" key="5">
    <source>
        <dbReference type="ARBA" id="ARBA00022989"/>
    </source>
</evidence>
<feature type="compositionally biased region" description="Basic and acidic residues" evidence="7">
    <location>
        <begin position="14"/>
        <end position="27"/>
    </location>
</feature>
<organism evidence="8 9">
    <name type="scientific">Actinopolyspora saharensis</name>
    <dbReference type="NCBI Taxonomy" id="995062"/>
    <lineage>
        <taxon>Bacteria</taxon>
        <taxon>Bacillati</taxon>
        <taxon>Actinomycetota</taxon>
        <taxon>Actinomycetes</taxon>
        <taxon>Actinopolysporales</taxon>
        <taxon>Actinopolysporaceae</taxon>
        <taxon>Actinopolyspora</taxon>
    </lineage>
</organism>
<keyword evidence="3" id="KW-1003">Cell membrane</keyword>
<dbReference type="Pfam" id="PF03916">
    <property type="entry name" value="NrfD"/>
    <property type="match status" value="1"/>
</dbReference>
<comment type="similarity">
    <text evidence="2">Belongs to the NrfD family.</text>
</comment>
<keyword evidence="4" id="KW-0812">Transmembrane</keyword>
<dbReference type="OrthoDB" id="112837at2"/>
<dbReference type="InterPro" id="IPR005614">
    <property type="entry name" value="NrfD-like"/>
</dbReference>
<name>A0A1H0ZUY4_9ACTN</name>
<dbReference type="STRING" id="995062.SAMN04489718_1257"/>
<dbReference type="Gene3D" id="1.20.1630.10">
    <property type="entry name" value="Formate dehydrogenase/DMSO reductase domain"/>
    <property type="match status" value="1"/>
</dbReference>
<evidence type="ECO:0000313" key="8">
    <source>
        <dbReference type="EMBL" id="SDQ31274.1"/>
    </source>
</evidence>
<reference evidence="9" key="1">
    <citation type="submission" date="2016-10" db="EMBL/GenBank/DDBJ databases">
        <authorList>
            <person name="Varghese N."/>
            <person name="Submissions S."/>
        </authorList>
    </citation>
    <scope>NUCLEOTIDE SEQUENCE [LARGE SCALE GENOMIC DNA]</scope>
    <source>
        <strain evidence="9">DSM 45459</strain>
    </source>
</reference>
<protein>
    <submittedName>
        <fullName evidence="8">Polysulphide reductase, NrfD</fullName>
    </submittedName>
</protein>
<keyword evidence="9" id="KW-1185">Reference proteome</keyword>
<dbReference type="AlphaFoldDB" id="A0A1H0ZUY4"/>
<dbReference type="Proteomes" id="UP000199301">
    <property type="component" value="Unassembled WGS sequence"/>
</dbReference>
<evidence type="ECO:0000256" key="6">
    <source>
        <dbReference type="ARBA" id="ARBA00023136"/>
    </source>
</evidence>
<evidence type="ECO:0000256" key="7">
    <source>
        <dbReference type="SAM" id="MobiDB-lite"/>
    </source>
</evidence>
<gene>
    <name evidence="8" type="ORF">SAMN04489718_1257</name>
</gene>